<reference evidence="3" key="1">
    <citation type="submission" date="2015-08" db="EMBL/GenBank/DDBJ databases">
        <title>Fjat-14210 dsm16467.</title>
        <authorList>
            <person name="Liu B."/>
            <person name="Wang J."/>
            <person name="Zhu Y."/>
            <person name="Liu G."/>
            <person name="Chen Q."/>
            <person name="Chen Z."/>
            <person name="Lan J."/>
            <person name="Che J."/>
            <person name="Ge C."/>
            <person name="Shi H."/>
            <person name="Pan Z."/>
            <person name="Liu X."/>
        </authorList>
    </citation>
    <scope>NUCLEOTIDE SEQUENCE [LARGE SCALE GENOMIC DNA]</scope>
    <source>
        <strain evidence="3">DSM 16467</strain>
    </source>
</reference>
<dbReference type="STRING" id="284581.AMD01_13405"/>
<evidence type="ECO:0000256" key="1">
    <source>
        <dbReference type="SAM" id="Phobius"/>
    </source>
</evidence>
<dbReference type="PATRIC" id="fig|284581.3.peg.4808"/>
<keyword evidence="1" id="KW-1133">Transmembrane helix</keyword>
<proteinExistence type="predicted"/>
<name>A0A0M0KZP4_9BACI</name>
<organism evidence="2 3">
    <name type="scientific">Priestia koreensis</name>
    <dbReference type="NCBI Taxonomy" id="284581"/>
    <lineage>
        <taxon>Bacteria</taxon>
        <taxon>Bacillati</taxon>
        <taxon>Bacillota</taxon>
        <taxon>Bacilli</taxon>
        <taxon>Bacillales</taxon>
        <taxon>Bacillaceae</taxon>
        <taxon>Priestia</taxon>
    </lineage>
</organism>
<dbReference type="AlphaFoldDB" id="A0A0M0KZP4"/>
<keyword evidence="3" id="KW-1185">Reference proteome</keyword>
<comment type="caution">
    <text evidence="2">The sequence shown here is derived from an EMBL/GenBank/DDBJ whole genome shotgun (WGS) entry which is preliminary data.</text>
</comment>
<protein>
    <submittedName>
        <fullName evidence="2">Uncharacterized protein</fullName>
    </submittedName>
</protein>
<evidence type="ECO:0000313" key="3">
    <source>
        <dbReference type="Proteomes" id="UP000037558"/>
    </source>
</evidence>
<dbReference type="RefSeq" id="WP_053401933.1">
    <property type="nucleotide sequence ID" value="NZ_LILC01000016.1"/>
</dbReference>
<dbReference type="EMBL" id="LILC01000016">
    <property type="protein sequence ID" value="KOO44279.1"/>
    <property type="molecule type" value="Genomic_DNA"/>
</dbReference>
<dbReference type="OrthoDB" id="2454526at2"/>
<keyword evidence="1" id="KW-0812">Transmembrane</keyword>
<dbReference type="Proteomes" id="UP000037558">
    <property type="component" value="Unassembled WGS sequence"/>
</dbReference>
<sequence length="76" mass="8299">MKRYAIFIVSFILLLFGFQLASGIVLTMMYTPNQEVTAVRSDIVFGSTQPSIGLIVMVAAATLAYVISNLIRAKRG</sequence>
<feature type="transmembrane region" description="Helical" evidence="1">
    <location>
        <begin position="52"/>
        <end position="71"/>
    </location>
</feature>
<accession>A0A0M0KZP4</accession>
<gene>
    <name evidence="2" type="ORF">AMD01_13405</name>
</gene>
<keyword evidence="1" id="KW-0472">Membrane</keyword>
<evidence type="ECO:0000313" key="2">
    <source>
        <dbReference type="EMBL" id="KOO44279.1"/>
    </source>
</evidence>